<gene>
    <name evidence="2" type="ORF">BPS1E_1656</name>
</gene>
<reference evidence="2 3" key="1">
    <citation type="journal article" date="2017" name="ISME J.">
        <title>Unveiling bifidobacterial biogeography across the mammalian branch of the tree of life.</title>
        <authorList>
            <person name="Milani C."/>
            <person name="Mangifesta M."/>
            <person name="Mancabelli L."/>
            <person name="Lugli G.A."/>
            <person name="James K."/>
            <person name="Duranti S."/>
            <person name="Turroni F."/>
            <person name="Ferrario C."/>
            <person name="Ossiprandi M.C."/>
            <person name="van Sinderen D."/>
            <person name="Ventura M."/>
        </authorList>
    </citation>
    <scope>NUCLEOTIDE SEQUENCE [LARGE SCALE GENOMIC DNA]</scope>
    <source>
        <strain evidence="2 3">1E</strain>
    </source>
</reference>
<sequence>MPPFLLVSLGFRRFVRHVGNGWRVVLGLGAIAIHGAYTSRQRNINQKVEQDLRGKLGLPATGEIYYVQDRPLYQEYENLVLTTYDKWFGYHP</sequence>
<dbReference type="RefSeq" id="WP_118270106.1">
    <property type="nucleotide sequence ID" value="NZ_BCXZ01000037.1"/>
</dbReference>
<comment type="caution">
    <text evidence="2">The sequence shown here is derived from an EMBL/GenBank/DDBJ whole genome shotgun (WGS) entry which is preliminary data.</text>
</comment>
<keyword evidence="1" id="KW-1133">Transmembrane helix</keyword>
<name>A0A267WJH5_BIFPS</name>
<evidence type="ECO:0000313" key="2">
    <source>
        <dbReference type="EMBL" id="PAC72772.1"/>
    </source>
</evidence>
<dbReference type="Proteomes" id="UP000216789">
    <property type="component" value="Unassembled WGS sequence"/>
</dbReference>
<organism evidence="2 3">
    <name type="scientific">Bifidobacterium pseudocatenulatum</name>
    <dbReference type="NCBI Taxonomy" id="28026"/>
    <lineage>
        <taxon>Bacteria</taxon>
        <taxon>Bacillati</taxon>
        <taxon>Actinomycetota</taxon>
        <taxon>Actinomycetes</taxon>
        <taxon>Bifidobacteriales</taxon>
        <taxon>Bifidobacteriaceae</taxon>
        <taxon>Bifidobacterium</taxon>
    </lineage>
</organism>
<dbReference type="EMBL" id="MNLB01000011">
    <property type="protein sequence ID" value="PAC72772.1"/>
    <property type="molecule type" value="Genomic_DNA"/>
</dbReference>
<dbReference type="AlphaFoldDB" id="A0A267WJH5"/>
<protein>
    <submittedName>
        <fullName evidence="2">Uncharacterized protein</fullName>
    </submittedName>
</protein>
<keyword evidence="1" id="KW-0472">Membrane</keyword>
<proteinExistence type="predicted"/>
<evidence type="ECO:0000313" key="3">
    <source>
        <dbReference type="Proteomes" id="UP000216789"/>
    </source>
</evidence>
<keyword evidence="1" id="KW-0812">Transmembrane</keyword>
<evidence type="ECO:0000256" key="1">
    <source>
        <dbReference type="SAM" id="Phobius"/>
    </source>
</evidence>
<accession>A0A267WJH5</accession>
<feature type="transmembrane region" description="Helical" evidence="1">
    <location>
        <begin position="20"/>
        <end position="37"/>
    </location>
</feature>